<gene>
    <name evidence="6" type="ORF">GKD88_07960</name>
    <name evidence="5" type="ORF">GKE08_08555</name>
</gene>
<dbReference type="PROSITE" id="PS51379">
    <property type="entry name" value="4FE4S_FER_2"/>
    <property type="match status" value="2"/>
</dbReference>
<organism evidence="5 7">
    <name type="scientific">Holdemania massiliensis</name>
    <dbReference type="NCBI Taxonomy" id="1468449"/>
    <lineage>
        <taxon>Bacteria</taxon>
        <taxon>Bacillati</taxon>
        <taxon>Bacillota</taxon>
        <taxon>Erysipelotrichia</taxon>
        <taxon>Erysipelotrichales</taxon>
        <taxon>Erysipelotrichaceae</taxon>
        <taxon>Holdemania</taxon>
    </lineage>
</organism>
<keyword evidence="1" id="KW-0479">Metal-binding</keyword>
<evidence type="ECO:0000259" key="4">
    <source>
        <dbReference type="PROSITE" id="PS51379"/>
    </source>
</evidence>
<protein>
    <submittedName>
        <fullName evidence="5">Twin-arginine translocation signal domain-containing protein</fullName>
    </submittedName>
</protein>
<dbReference type="Pfam" id="PF10518">
    <property type="entry name" value="TAT_signal"/>
    <property type="match status" value="1"/>
</dbReference>
<name>A0A6N7S7U1_9FIRM</name>
<dbReference type="NCBIfam" id="TIGR01409">
    <property type="entry name" value="TAT_signal_seq"/>
    <property type="match status" value="1"/>
</dbReference>
<dbReference type="Proteomes" id="UP000480929">
    <property type="component" value="Unassembled WGS sequence"/>
</dbReference>
<evidence type="ECO:0000313" key="8">
    <source>
        <dbReference type="Proteomes" id="UP000480929"/>
    </source>
</evidence>
<keyword evidence="2" id="KW-0408">Iron</keyword>
<dbReference type="InterPro" id="IPR019546">
    <property type="entry name" value="TAT_signal_bac_arc"/>
</dbReference>
<dbReference type="InterPro" id="IPR017896">
    <property type="entry name" value="4Fe4S_Fe-S-bd"/>
</dbReference>
<dbReference type="OrthoDB" id="9813995at2"/>
<evidence type="ECO:0000256" key="2">
    <source>
        <dbReference type="ARBA" id="ARBA00023004"/>
    </source>
</evidence>
<dbReference type="PROSITE" id="PS51318">
    <property type="entry name" value="TAT"/>
    <property type="match status" value="1"/>
</dbReference>
<feature type="domain" description="4Fe-4S ferredoxin-type" evidence="4">
    <location>
        <begin position="255"/>
        <end position="284"/>
    </location>
</feature>
<reference evidence="7 8" key="1">
    <citation type="journal article" date="2019" name="Nat. Med.">
        <title>A library of human gut bacterial isolates paired with longitudinal multiomics data enables mechanistic microbiome research.</title>
        <authorList>
            <person name="Poyet M."/>
            <person name="Groussin M."/>
            <person name="Gibbons S.M."/>
            <person name="Avila-Pacheco J."/>
            <person name="Jiang X."/>
            <person name="Kearney S.M."/>
            <person name="Perrotta A.R."/>
            <person name="Berdy B."/>
            <person name="Zhao S."/>
            <person name="Lieberman T.D."/>
            <person name="Swanson P.K."/>
            <person name="Smith M."/>
            <person name="Roesemann S."/>
            <person name="Alexander J.E."/>
            <person name="Rich S.A."/>
            <person name="Livny J."/>
            <person name="Vlamakis H."/>
            <person name="Clish C."/>
            <person name="Bullock K."/>
            <person name="Deik A."/>
            <person name="Scott J."/>
            <person name="Pierce K.A."/>
            <person name="Xavier R.J."/>
            <person name="Alm E.J."/>
        </authorList>
    </citation>
    <scope>NUCLEOTIDE SEQUENCE [LARGE SCALE GENOMIC DNA]</scope>
    <source>
        <strain evidence="5 7">BIOML-A4</strain>
        <strain evidence="6 8">BIOML-A5</strain>
    </source>
</reference>
<dbReference type="Gene3D" id="3.40.50.360">
    <property type="match status" value="1"/>
</dbReference>
<dbReference type="InterPro" id="IPR017900">
    <property type="entry name" value="4Fe4S_Fe_S_CS"/>
</dbReference>
<dbReference type="Gene3D" id="3.30.70.20">
    <property type="match status" value="1"/>
</dbReference>
<dbReference type="GO" id="GO:0051536">
    <property type="term" value="F:iron-sulfur cluster binding"/>
    <property type="evidence" value="ECO:0007669"/>
    <property type="project" value="UniProtKB-KW"/>
</dbReference>
<dbReference type="GO" id="GO:0046872">
    <property type="term" value="F:metal ion binding"/>
    <property type="evidence" value="ECO:0007669"/>
    <property type="project" value="UniProtKB-KW"/>
</dbReference>
<dbReference type="PROSITE" id="PS00198">
    <property type="entry name" value="4FE4S_FER_1"/>
    <property type="match status" value="1"/>
</dbReference>
<proteinExistence type="predicted"/>
<accession>A0A6N7S7U1</accession>
<comment type="caution">
    <text evidence="5">The sequence shown here is derived from an EMBL/GenBank/DDBJ whole genome shotgun (WGS) entry which is preliminary data.</text>
</comment>
<dbReference type="SUPFAM" id="SSF54862">
    <property type="entry name" value="4Fe-4S ferredoxins"/>
    <property type="match status" value="1"/>
</dbReference>
<evidence type="ECO:0000256" key="1">
    <source>
        <dbReference type="ARBA" id="ARBA00022723"/>
    </source>
</evidence>
<dbReference type="SUPFAM" id="SSF52218">
    <property type="entry name" value="Flavoproteins"/>
    <property type="match status" value="1"/>
</dbReference>
<dbReference type="EMBL" id="WKPJ01000010">
    <property type="protein sequence ID" value="MSA89376.1"/>
    <property type="molecule type" value="Genomic_DNA"/>
</dbReference>
<dbReference type="InterPro" id="IPR006311">
    <property type="entry name" value="TAT_signal"/>
</dbReference>
<evidence type="ECO:0000313" key="6">
    <source>
        <dbReference type="EMBL" id="MSC33054.1"/>
    </source>
</evidence>
<dbReference type="EMBL" id="WKPI01000011">
    <property type="protein sequence ID" value="MSC33054.1"/>
    <property type="molecule type" value="Genomic_DNA"/>
</dbReference>
<evidence type="ECO:0000256" key="3">
    <source>
        <dbReference type="ARBA" id="ARBA00023014"/>
    </source>
</evidence>
<feature type="domain" description="4Fe-4S ferredoxin-type" evidence="4">
    <location>
        <begin position="228"/>
        <end position="254"/>
    </location>
</feature>
<dbReference type="InterPro" id="IPR029039">
    <property type="entry name" value="Flavoprotein-like_sf"/>
</dbReference>
<keyword evidence="8" id="KW-1185">Reference proteome</keyword>
<dbReference type="AlphaFoldDB" id="A0A6N7S7U1"/>
<dbReference type="Pfam" id="PF00037">
    <property type="entry name" value="Fer4"/>
    <property type="match status" value="1"/>
</dbReference>
<evidence type="ECO:0000313" key="7">
    <source>
        <dbReference type="Proteomes" id="UP000433575"/>
    </source>
</evidence>
<keyword evidence="3" id="KW-0411">Iron-sulfur</keyword>
<evidence type="ECO:0000313" key="5">
    <source>
        <dbReference type="EMBL" id="MSA89376.1"/>
    </source>
</evidence>
<dbReference type="Proteomes" id="UP000433575">
    <property type="component" value="Unassembled WGS sequence"/>
</dbReference>
<sequence>MKGTREDLEMKKEISRRNFIKGTAALTAGAALMGLAGCAQEEAPTTPEAPKSKHVKVAVFSPTEGTKNAAAMLAAKFSDDVEFTDLTNAASRTEEVTFTAEDLAIVAAPSYGGQIPMIEGLFTNLKGDNTPCVVVCAFGNRAAENVYANIANIVSAQGFVVVGAIGLVTPHVFSSNAKAGHSRPNVEDNQTMAEFAKKVMDKLNSGTIEAMKLEGSAEVDFAKEISVAPKEFKAENCVKCGACATNCSTGAIDPQTLEIDESKCINCMRCSFVCEFNARSYDTAVKREFIEGKLSTKKPVEYFV</sequence>